<feature type="region of interest" description="Disordered" evidence="2">
    <location>
        <begin position="109"/>
        <end position="141"/>
    </location>
</feature>
<feature type="compositionally biased region" description="Basic and acidic residues" evidence="2">
    <location>
        <begin position="542"/>
        <end position="555"/>
    </location>
</feature>
<accession>A0ABP0QKP9</accession>
<dbReference type="EMBL" id="CAXAMN010024694">
    <property type="protein sequence ID" value="CAK9088842.1"/>
    <property type="molecule type" value="Genomic_DNA"/>
</dbReference>
<evidence type="ECO:0000256" key="1">
    <source>
        <dbReference type="SAM" id="Coils"/>
    </source>
</evidence>
<comment type="caution">
    <text evidence="3">The sequence shown here is derived from an EMBL/GenBank/DDBJ whole genome shotgun (WGS) entry which is preliminary data.</text>
</comment>
<feature type="region of interest" description="Disordered" evidence="2">
    <location>
        <begin position="304"/>
        <end position="330"/>
    </location>
</feature>
<organism evidence="3 4">
    <name type="scientific">Durusdinium trenchii</name>
    <dbReference type="NCBI Taxonomy" id="1381693"/>
    <lineage>
        <taxon>Eukaryota</taxon>
        <taxon>Sar</taxon>
        <taxon>Alveolata</taxon>
        <taxon>Dinophyceae</taxon>
        <taxon>Suessiales</taxon>
        <taxon>Symbiodiniaceae</taxon>
        <taxon>Durusdinium</taxon>
    </lineage>
</organism>
<feature type="region of interest" description="Disordered" evidence="2">
    <location>
        <begin position="512"/>
        <end position="555"/>
    </location>
</feature>
<dbReference type="Proteomes" id="UP001642484">
    <property type="component" value="Unassembled WGS sequence"/>
</dbReference>
<feature type="compositionally biased region" description="Acidic residues" evidence="2">
    <location>
        <begin position="516"/>
        <end position="541"/>
    </location>
</feature>
<keyword evidence="4" id="KW-1185">Reference proteome</keyword>
<proteinExistence type="predicted"/>
<feature type="coiled-coil region" evidence="1">
    <location>
        <begin position="241"/>
        <end position="275"/>
    </location>
</feature>
<keyword evidence="1" id="KW-0175">Coiled coil</keyword>
<protein>
    <submittedName>
        <fullName evidence="3">Uncharacterized protein</fullName>
    </submittedName>
</protein>
<sequence length="555" mass="61756">MALRLADHEVRPPKCPSASLLLEGPSLGGRHVPMPSGPMAPAVAQMKGSLQPMSKRYDVSCEILGRETGKPRPQLQAILKSMRRPIHEIHGLDAEHWYAAVDRARSAERRRRGGVDKRPVPSWNFRGGGPLKPVPAGHSPDSELPAVSLRWKLSEQLQRQAELKAKLRELEEPNERLETMGPGAEEVFPTSFSQMDEATVQRLVEEQRAVQDRLHAKLEHLLDGDSRSGGLHPKDRVPVQEKQLLAENQELERRLQKQMEEVQSQEEALQRLQEQAPGVLVRAVLLGAALLSFEPLRGLWSFVSSPRPSRQHARTAAHAGARSDKRPSPIPEQVSAILQRYAKTLKVSEVKSSFQKILDSGTTLAVGQYNRALEAMAKAKRPGDAAEFLTFMEAQVQPEGLVPQPTFAQWPPIWSVRGQHSKARNDSSGILPSTLPKKRMMSAWPTVTAASQRSSVEPCSTGPSVTVRTGLLNQLTEHIFNELQDASGQELSRKMPLTPILTFRALEMLGRHQDLPSEDEMDNMPEDEGPEDDEQDEEAEDHEEHAEEGKGDEEK</sequence>
<gene>
    <name evidence="3" type="ORF">CCMP2556_LOCUS42812</name>
</gene>
<evidence type="ECO:0000313" key="4">
    <source>
        <dbReference type="Proteomes" id="UP001642484"/>
    </source>
</evidence>
<feature type="compositionally biased region" description="Basic and acidic residues" evidence="2">
    <location>
        <begin position="109"/>
        <end position="119"/>
    </location>
</feature>
<name>A0ABP0QKP9_9DINO</name>
<evidence type="ECO:0000256" key="2">
    <source>
        <dbReference type="SAM" id="MobiDB-lite"/>
    </source>
</evidence>
<evidence type="ECO:0000313" key="3">
    <source>
        <dbReference type="EMBL" id="CAK9088842.1"/>
    </source>
</evidence>
<reference evidence="3 4" key="1">
    <citation type="submission" date="2024-02" db="EMBL/GenBank/DDBJ databases">
        <authorList>
            <person name="Chen Y."/>
            <person name="Shah S."/>
            <person name="Dougan E. K."/>
            <person name="Thang M."/>
            <person name="Chan C."/>
        </authorList>
    </citation>
    <scope>NUCLEOTIDE SEQUENCE [LARGE SCALE GENOMIC DNA]</scope>
</reference>